<dbReference type="RefSeq" id="WP_112785217.1">
    <property type="nucleotide sequence ID" value="NZ_CP030041.1"/>
</dbReference>
<keyword evidence="2" id="KW-1185">Reference proteome</keyword>
<dbReference type="OrthoDB" id="670969at2"/>
<evidence type="ECO:0000313" key="1">
    <source>
        <dbReference type="EMBL" id="AWW31844.1"/>
    </source>
</evidence>
<evidence type="ECO:0000313" key="2">
    <source>
        <dbReference type="Proteomes" id="UP000248688"/>
    </source>
</evidence>
<protein>
    <submittedName>
        <fullName evidence="1">Uncharacterized protein</fullName>
    </submittedName>
</protein>
<dbReference type="KEGG" id="est:DN752_17845"/>
<proteinExistence type="predicted"/>
<reference evidence="1 2" key="1">
    <citation type="submission" date="2018-06" db="EMBL/GenBank/DDBJ databases">
        <title>Echinicola strongylocentroti sp. nov., isolated from a sea urchin Strongylocentrotus intermedius.</title>
        <authorList>
            <person name="Bae S.S."/>
        </authorList>
    </citation>
    <scope>NUCLEOTIDE SEQUENCE [LARGE SCALE GENOMIC DNA]</scope>
    <source>
        <strain evidence="1 2">MEBiC08714</strain>
    </source>
</reference>
<gene>
    <name evidence="1" type="ORF">DN752_17845</name>
</gene>
<accession>A0A2Z4ILT1</accession>
<organism evidence="1 2">
    <name type="scientific">Echinicola strongylocentroti</name>
    <dbReference type="NCBI Taxonomy" id="1795355"/>
    <lineage>
        <taxon>Bacteria</taxon>
        <taxon>Pseudomonadati</taxon>
        <taxon>Bacteroidota</taxon>
        <taxon>Cytophagia</taxon>
        <taxon>Cytophagales</taxon>
        <taxon>Cyclobacteriaceae</taxon>
        <taxon>Echinicola</taxon>
    </lineage>
</organism>
<dbReference type="AlphaFoldDB" id="A0A2Z4ILT1"/>
<dbReference type="Pfam" id="PF22105">
    <property type="entry name" value="DUF6943"/>
    <property type="match status" value="1"/>
</dbReference>
<dbReference type="EMBL" id="CP030041">
    <property type="protein sequence ID" value="AWW31844.1"/>
    <property type="molecule type" value="Genomic_DNA"/>
</dbReference>
<name>A0A2Z4ILT1_9BACT</name>
<sequence length="141" mass="16360">MKSFTAKSHVPGRSYNQPHLFILSKGNNAGKPLESETANCFVLTFDNTEDRDRIYWLCYGLWQDKVFAYHLHGSVIPFIRLYEFRKIVMGQVAFHENRMEAFDQIVQHLKAVLAKERNLIAQQKTVAQLKAAMVRKMRKGS</sequence>
<dbReference type="InterPro" id="IPR054223">
    <property type="entry name" value="DUF6943"/>
</dbReference>
<dbReference type="Proteomes" id="UP000248688">
    <property type="component" value="Chromosome"/>
</dbReference>